<dbReference type="GO" id="GO:0016787">
    <property type="term" value="F:hydrolase activity"/>
    <property type="evidence" value="ECO:0007669"/>
    <property type="project" value="UniProtKB-KW"/>
</dbReference>
<dbReference type="GO" id="GO:0006355">
    <property type="term" value="P:regulation of DNA-templated transcription"/>
    <property type="evidence" value="ECO:0007669"/>
    <property type="project" value="InterPro"/>
</dbReference>
<dbReference type="InterPro" id="IPR006197">
    <property type="entry name" value="Peptidase_S24_LexA"/>
</dbReference>
<keyword evidence="5" id="KW-0234">DNA repair</keyword>
<evidence type="ECO:0000313" key="10">
    <source>
        <dbReference type="Proteomes" id="UP000220251"/>
    </source>
</evidence>
<dbReference type="GO" id="GO:0009432">
    <property type="term" value="P:SOS response"/>
    <property type="evidence" value="ECO:0007669"/>
    <property type="project" value="UniProtKB-KW"/>
</dbReference>
<dbReference type="InterPro" id="IPR050077">
    <property type="entry name" value="LexA_repressor"/>
</dbReference>
<dbReference type="InterPro" id="IPR015927">
    <property type="entry name" value="Peptidase_S24_S26A/B/C"/>
</dbReference>
<evidence type="ECO:0000259" key="8">
    <source>
        <dbReference type="Pfam" id="PF00717"/>
    </source>
</evidence>
<dbReference type="NCBIfam" id="NF007621">
    <property type="entry name" value="PRK10276.1"/>
    <property type="match status" value="1"/>
</dbReference>
<dbReference type="EMBL" id="CWGJ01000001">
    <property type="protein sequence ID" value="CRX37552.1"/>
    <property type="molecule type" value="Genomic_DNA"/>
</dbReference>
<evidence type="ECO:0000256" key="5">
    <source>
        <dbReference type="ARBA" id="ARBA00023204"/>
    </source>
</evidence>
<proteinExistence type="inferred from homology"/>
<evidence type="ECO:0000256" key="2">
    <source>
        <dbReference type="ARBA" id="ARBA00022763"/>
    </source>
</evidence>
<dbReference type="Proteomes" id="UP000220251">
    <property type="component" value="Unassembled WGS sequence"/>
</dbReference>
<dbReference type="EC" id="3.4.21.-" evidence="9"/>
<evidence type="ECO:0000256" key="6">
    <source>
        <dbReference type="ARBA" id="ARBA00023236"/>
    </source>
</evidence>
<accession>A0A0H5DN70</accession>
<evidence type="ECO:0000256" key="3">
    <source>
        <dbReference type="ARBA" id="ARBA00022801"/>
    </source>
</evidence>
<name>A0A0H5DN70_9BACT</name>
<feature type="domain" description="Peptidase S24/S26A/S26B/S26C" evidence="8">
    <location>
        <begin position="30"/>
        <end position="142"/>
    </location>
</feature>
<comment type="similarity">
    <text evidence="1 7">Belongs to the peptidase S24 family.</text>
</comment>
<evidence type="ECO:0000256" key="1">
    <source>
        <dbReference type="ARBA" id="ARBA00007484"/>
    </source>
</evidence>
<dbReference type="PRINTS" id="PR00726">
    <property type="entry name" value="LEXASERPTASE"/>
</dbReference>
<dbReference type="RefSeq" id="WP_239414289.1">
    <property type="nucleotide sequence ID" value="NZ_CWGJ01000001.1"/>
</dbReference>
<gene>
    <name evidence="9" type="primary">umuD</name>
    <name evidence="9" type="ORF">ELAC_0191</name>
</gene>
<dbReference type="PANTHER" id="PTHR33516">
    <property type="entry name" value="LEXA REPRESSOR"/>
    <property type="match status" value="1"/>
</dbReference>
<dbReference type="CDD" id="cd06529">
    <property type="entry name" value="S24_LexA-like"/>
    <property type="match status" value="1"/>
</dbReference>
<keyword evidence="6" id="KW-0742">SOS response</keyword>
<sequence>MVTEEPYPLKVVDIARPEEGAQLFIPSFHSTVRAGFPSPAEDYIEKKLDINELVVEHPAATFFVKVEGDSMIDAGIHSGDILVVDRSVEAKSGKIVVAVVNGEFTVKRLKIDSKGVFLLPENPRYPPIQIEEGSECFVWGVVSYIIHKAL</sequence>
<keyword evidence="10" id="KW-1185">Reference proteome</keyword>
<keyword evidence="2" id="KW-0227">DNA damage</keyword>
<evidence type="ECO:0000256" key="4">
    <source>
        <dbReference type="ARBA" id="ARBA00022813"/>
    </source>
</evidence>
<evidence type="ECO:0000256" key="7">
    <source>
        <dbReference type="RuleBase" id="RU003991"/>
    </source>
</evidence>
<dbReference type="AlphaFoldDB" id="A0A0H5DN70"/>
<dbReference type="PANTHER" id="PTHR33516:SF2">
    <property type="entry name" value="LEXA REPRESSOR-RELATED"/>
    <property type="match status" value="1"/>
</dbReference>
<keyword evidence="4 7" id="KW-0068">Autocatalytic cleavage</keyword>
<dbReference type="GO" id="GO:0006281">
    <property type="term" value="P:DNA repair"/>
    <property type="evidence" value="ECO:0007669"/>
    <property type="project" value="UniProtKB-KW"/>
</dbReference>
<dbReference type="InterPro" id="IPR036286">
    <property type="entry name" value="LexA/Signal_pep-like_sf"/>
</dbReference>
<evidence type="ECO:0000313" key="9">
    <source>
        <dbReference type="EMBL" id="CRX37552.1"/>
    </source>
</evidence>
<organism evidence="9 10">
    <name type="scientific">Estrella lausannensis</name>
    <dbReference type="NCBI Taxonomy" id="483423"/>
    <lineage>
        <taxon>Bacteria</taxon>
        <taxon>Pseudomonadati</taxon>
        <taxon>Chlamydiota</taxon>
        <taxon>Chlamydiia</taxon>
        <taxon>Parachlamydiales</taxon>
        <taxon>Candidatus Criblamydiaceae</taxon>
        <taxon>Estrella</taxon>
    </lineage>
</organism>
<dbReference type="InterPro" id="IPR039418">
    <property type="entry name" value="LexA-like"/>
</dbReference>
<reference evidence="10" key="1">
    <citation type="submission" date="2015-06" db="EMBL/GenBank/DDBJ databases">
        <authorList>
            <person name="Bertelli C."/>
        </authorList>
    </citation>
    <scope>NUCLEOTIDE SEQUENCE [LARGE SCALE GENOMIC DNA]</scope>
    <source>
        <strain evidence="10">CRIB-30</strain>
    </source>
</reference>
<dbReference type="Pfam" id="PF00717">
    <property type="entry name" value="Peptidase_S24"/>
    <property type="match status" value="1"/>
</dbReference>
<keyword evidence="3 7" id="KW-0378">Hydrolase</keyword>
<dbReference type="GO" id="GO:0003677">
    <property type="term" value="F:DNA binding"/>
    <property type="evidence" value="ECO:0007669"/>
    <property type="project" value="InterPro"/>
</dbReference>
<dbReference type="Gene3D" id="2.10.109.10">
    <property type="entry name" value="Umud Fragment, subunit A"/>
    <property type="match status" value="1"/>
</dbReference>
<protein>
    <submittedName>
        <fullName evidence="9">Protein UmuD</fullName>
        <ecNumber evidence="9">3.4.21.-</ecNumber>
    </submittedName>
</protein>
<dbReference type="SUPFAM" id="SSF51306">
    <property type="entry name" value="LexA/Signal peptidase"/>
    <property type="match status" value="1"/>
</dbReference>